<accession>S9QAJ8</accession>
<keyword evidence="3" id="KW-0560">Oxidoreductase</keyword>
<dbReference type="AlphaFoldDB" id="S9QAJ8"/>
<dbReference type="CDD" id="cd01324">
    <property type="entry name" value="cbb3_Oxidase_CcoQ"/>
    <property type="match status" value="1"/>
</dbReference>
<comment type="caution">
    <text evidence="3">The sequence shown here is derived from an EMBL/GenBank/DDBJ whole genome shotgun (WGS) entry which is preliminary data.</text>
</comment>
<dbReference type="Proteomes" id="UP000015351">
    <property type="component" value="Unassembled WGS sequence"/>
</dbReference>
<dbReference type="RefSeq" id="WP_021102078.1">
    <property type="nucleotide sequence ID" value="NZ_KE557314.1"/>
</dbReference>
<dbReference type="OrthoDB" id="9801588at2"/>
<dbReference type="Pfam" id="PF05545">
    <property type="entry name" value="FixQ"/>
    <property type="match status" value="1"/>
</dbReference>
<evidence type="ECO:0000313" key="3">
    <source>
        <dbReference type="EMBL" id="EPX77007.1"/>
    </source>
</evidence>
<dbReference type="HOGENOM" id="CLU_192294_1_0_5"/>
<evidence type="ECO:0000256" key="1">
    <source>
        <dbReference type="SAM" id="MobiDB-lite"/>
    </source>
</evidence>
<keyword evidence="4" id="KW-1185">Reference proteome</keyword>
<sequence length="69" mass="7979">MDTYSFLRQLADSWVLLLMFLFFIGVIIWAFRPGSRRMHDDISQTPFRNEDRPAEDGSDAANKKGQKNG</sequence>
<evidence type="ECO:0000313" key="4">
    <source>
        <dbReference type="Proteomes" id="UP000015351"/>
    </source>
</evidence>
<dbReference type="STRING" id="1123360.thalar_02726"/>
<gene>
    <name evidence="3" type="ORF">thalar_02726</name>
</gene>
<dbReference type="eggNOG" id="COG4736">
    <property type="taxonomic scope" value="Bacteria"/>
</dbReference>
<proteinExistence type="predicted"/>
<dbReference type="EC" id="1.9.3.1" evidence="3"/>
<feature type="region of interest" description="Disordered" evidence="1">
    <location>
        <begin position="37"/>
        <end position="69"/>
    </location>
</feature>
<protein>
    <submittedName>
        <fullName evidence="3">Cytochrome c oxidase subunit CcoQ</fullName>
        <ecNumber evidence="3">1.9.3.1</ecNumber>
    </submittedName>
</protein>
<reference evidence="4" key="1">
    <citation type="journal article" date="2013" name="Stand. Genomic Sci.">
        <title>Genome sequence of the Litoreibacter arenae type strain (DSM 19593(T)), a member of the Roseobacter clade isolated from sea sand.</title>
        <authorList>
            <person name="Riedel T."/>
            <person name="Fiebig A."/>
            <person name="Petersen J."/>
            <person name="Gronow S."/>
            <person name="Kyrpides N.C."/>
            <person name="Goker M."/>
            <person name="Klenk H.P."/>
        </authorList>
    </citation>
    <scope>NUCLEOTIDE SEQUENCE [LARGE SCALE GENOMIC DNA]</scope>
    <source>
        <strain evidence="4">DSM 19593</strain>
    </source>
</reference>
<keyword evidence="2" id="KW-0472">Membrane</keyword>
<dbReference type="InterPro" id="IPR008621">
    <property type="entry name" value="Cbb3-typ_cyt_oxidase_comp"/>
</dbReference>
<dbReference type="EMBL" id="AONI01000015">
    <property type="protein sequence ID" value="EPX77007.1"/>
    <property type="molecule type" value="Genomic_DNA"/>
</dbReference>
<organism evidence="3 4">
    <name type="scientific">Litoreibacter arenae DSM 19593</name>
    <dbReference type="NCBI Taxonomy" id="1123360"/>
    <lineage>
        <taxon>Bacteria</taxon>
        <taxon>Pseudomonadati</taxon>
        <taxon>Pseudomonadota</taxon>
        <taxon>Alphaproteobacteria</taxon>
        <taxon>Rhodobacterales</taxon>
        <taxon>Roseobacteraceae</taxon>
        <taxon>Litoreibacter</taxon>
    </lineage>
</organism>
<dbReference type="GO" id="GO:0016491">
    <property type="term" value="F:oxidoreductase activity"/>
    <property type="evidence" value="ECO:0007669"/>
    <property type="project" value="UniProtKB-KW"/>
</dbReference>
<keyword evidence="2" id="KW-0812">Transmembrane</keyword>
<feature type="transmembrane region" description="Helical" evidence="2">
    <location>
        <begin position="14"/>
        <end position="31"/>
    </location>
</feature>
<keyword evidence="2" id="KW-1133">Transmembrane helix</keyword>
<feature type="compositionally biased region" description="Basic and acidic residues" evidence="1">
    <location>
        <begin position="37"/>
        <end position="55"/>
    </location>
</feature>
<name>S9QAJ8_9RHOB</name>
<dbReference type="PATRIC" id="fig|1123360.3.peg.2702"/>
<evidence type="ECO:0000256" key="2">
    <source>
        <dbReference type="SAM" id="Phobius"/>
    </source>
</evidence>